<feature type="compositionally biased region" description="Polar residues" evidence="7">
    <location>
        <begin position="29"/>
        <end position="43"/>
    </location>
</feature>
<keyword evidence="3 8" id="KW-0812">Transmembrane</keyword>
<evidence type="ECO:0000256" key="3">
    <source>
        <dbReference type="ARBA" id="ARBA00022692"/>
    </source>
</evidence>
<comment type="caution">
    <text evidence="9">The sequence shown here is derived from an EMBL/GenBank/DDBJ whole genome shotgun (WGS) entry which is preliminary data.</text>
</comment>
<sequence length="919" mass="103072">MRTMERDCAPCGSLSSVLGGSEEHERPPLTSTMWTGWPSSADHSQGESKRMQAQPRSSFVCSQQAQQQEHCRQQYQQQHRPQRWKQLQQEDEDNVFLSLESMSLGSSSQLLSPWWPWSSCLVLLLSCLSALVRFQLSPCLLRSLARRCCIVAFIMLGAVVVSSVAGELPARDYGSCSTMVNSWVERQIAVMRERESVVSPDRNYPWKIKDLLFFLHVPRTGGRSYHHCFLKPMFTPLERCPRSYDMLRLNLGQPRCHLLSSHDDYSLVTEKLGTIQTTITTNLREPVDRVLSAYEFILEVASRVLPMGEAQWKEAERNRTIAKAMATKKKTSVGPVKDQVSTMDVWPWSRLVPFMLGDLWPRVQLRPQLYMRKQAIVQPQPLNLSQLPPPPPQQHPFWLAPSPPGFPMYNNSLVMPLSEFVDHPIVSDLLHNGATFQVAGLTSNSYDQEAQDIRACISLFPILGESVLDLAKRRLKSMPFVGLTEHHEESAIMLATTLGRYMTGRGGGNLQGVAQPPSKRYSDAVARTLAILRKSKQPRDRAGILAMSAFLQNFQTSFPNESRLLQVYRTCVADQKEKYITRRGAAFRNLWPIWFSKETRMQIAADALERVRTLNHLDMKLHAYAQELFNQSRAKLAAVLHGKVEVQSTVAEGQEGAPPLELPMAGSIVNDNGDATLSPGRTGMTEEVSSITHGSILNDDGDSTLSPRRMGMTEEVSSITHGILPPQKVLNRESGPSKTDQVAPEMGSENSTPVVRRYLLDPARRFQQNPGGLLHNSDRKDPKIQEAADRTIAASLMREEAVAPAHHQGLLRMSGLVGIVILGLSVASVMLAVVNFGFGKSVRAPGRMIVFLPGRPRRRPSSASALSWWHMCFWACFVLISRPWRLLHQQGRKWQCRLNALETREALAIDSPHPKPKGN</sequence>
<organism evidence="9 10">
    <name type="scientific">Chara braunii</name>
    <name type="common">Braun's stonewort</name>
    <dbReference type="NCBI Taxonomy" id="69332"/>
    <lineage>
        <taxon>Eukaryota</taxon>
        <taxon>Viridiplantae</taxon>
        <taxon>Streptophyta</taxon>
        <taxon>Charophyceae</taxon>
        <taxon>Charales</taxon>
        <taxon>Characeae</taxon>
        <taxon>Chara</taxon>
    </lineage>
</organism>
<comment type="subcellular location">
    <subcellularLocation>
        <location evidence="1">Membrane</location>
        <topology evidence="1">Single-pass membrane protein</topology>
    </subcellularLocation>
</comment>
<evidence type="ECO:0000256" key="4">
    <source>
        <dbReference type="ARBA" id="ARBA00022989"/>
    </source>
</evidence>
<dbReference type="InterPro" id="IPR010635">
    <property type="entry name" value="Heparan_SO4-6-sulfoTrfase"/>
</dbReference>
<dbReference type="Proteomes" id="UP000265515">
    <property type="component" value="Unassembled WGS sequence"/>
</dbReference>
<proteinExistence type="predicted"/>
<dbReference type="Gene3D" id="3.40.50.300">
    <property type="entry name" value="P-loop containing nucleotide triphosphate hydrolases"/>
    <property type="match status" value="1"/>
</dbReference>
<evidence type="ECO:0000256" key="2">
    <source>
        <dbReference type="ARBA" id="ARBA00022679"/>
    </source>
</evidence>
<keyword evidence="5 8" id="KW-0472">Membrane</keyword>
<feature type="transmembrane region" description="Helical" evidence="8">
    <location>
        <begin position="144"/>
        <end position="166"/>
    </location>
</feature>
<dbReference type="AlphaFoldDB" id="A0A388K6G0"/>
<evidence type="ECO:0000256" key="8">
    <source>
        <dbReference type="SAM" id="Phobius"/>
    </source>
</evidence>
<dbReference type="GO" id="GO:0016020">
    <property type="term" value="C:membrane"/>
    <property type="evidence" value="ECO:0007669"/>
    <property type="project" value="UniProtKB-SubCell"/>
</dbReference>
<evidence type="ECO:0000313" key="10">
    <source>
        <dbReference type="Proteomes" id="UP000265515"/>
    </source>
</evidence>
<keyword evidence="10" id="KW-1185">Reference proteome</keyword>
<reference evidence="9 10" key="1">
    <citation type="journal article" date="2018" name="Cell">
        <title>The Chara Genome: Secondary Complexity and Implications for Plant Terrestrialization.</title>
        <authorList>
            <person name="Nishiyama T."/>
            <person name="Sakayama H."/>
            <person name="Vries J.D."/>
            <person name="Buschmann H."/>
            <person name="Saint-Marcoux D."/>
            <person name="Ullrich K.K."/>
            <person name="Haas F.B."/>
            <person name="Vanderstraeten L."/>
            <person name="Becker D."/>
            <person name="Lang D."/>
            <person name="Vosolsobe S."/>
            <person name="Rombauts S."/>
            <person name="Wilhelmsson P.K.I."/>
            <person name="Janitza P."/>
            <person name="Kern R."/>
            <person name="Heyl A."/>
            <person name="Rumpler F."/>
            <person name="Villalobos L.I.A.C."/>
            <person name="Clay J.M."/>
            <person name="Skokan R."/>
            <person name="Toyoda A."/>
            <person name="Suzuki Y."/>
            <person name="Kagoshima H."/>
            <person name="Schijlen E."/>
            <person name="Tajeshwar N."/>
            <person name="Catarino B."/>
            <person name="Hetherington A.J."/>
            <person name="Saltykova A."/>
            <person name="Bonnot C."/>
            <person name="Breuninger H."/>
            <person name="Symeonidi A."/>
            <person name="Radhakrishnan G.V."/>
            <person name="Van Nieuwerburgh F."/>
            <person name="Deforce D."/>
            <person name="Chang C."/>
            <person name="Karol K.G."/>
            <person name="Hedrich R."/>
            <person name="Ulvskov P."/>
            <person name="Glockner G."/>
            <person name="Delwiche C.F."/>
            <person name="Petrasek J."/>
            <person name="Van de Peer Y."/>
            <person name="Friml J."/>
            <person name="Beilby M."/>
            <person name="Dolan L."/>
            <person name="Kohara Y."/>
            <person name="Sugano S."/>
            <person name="Fujiyama A."/>
            <person name="Delaux P.-M."/>
            <person name="Quint M."/>
            <person name="TheiBen G."/>
            <person name="Hagemann M."/>
            <person name="Harholt J."/>
            <person name="Dunand C."/>
            <person name="Zachgo S."/>
            <person name="Langdale J."/>
            <person name="Maumus F."/>
            <person name="Straeten D.V.D."/>
            <person name="Gould S.B."/>
            <person name="Rensing S.A."/>
        </authorList>
    </citation>
    <scope>NUCLEOTIDE SEQUENCE [LARGE SCALE GENOMIC DNA]</scope>
    <source>
        <strain evidence="9 10">S276</strain>
    </source>
</reference>
<dbReference type="OrthoDB" id="406981at2759"/>
<dbReference type="PANTHER" id="PTHR12812:SF0">
    <property type="entry name" value="HEPARAN-SULFATE 6-O-SULFOTRANSFERASE"/>
    <property type="match status" value="1"/>
</dbReference>
<protein>
    <submittedName>
        <fullName evidence="9">Uncharacterized protein</fullName>
    </submittedName>
</protein>
<dbReference type="GO" id="GO:0017095">
    <property type="term" value="F:heparan sulfate 6-sulfotransferase activity"/>
    <property type="evidence" value="ECO:0007669"/>
    <property type="project" value="TreeGrafter"/>
</dbReference>
<dbReference type="InterPro" id="IPR027417">
    <property type="entry name" value="P-loop_NTPase"/>
</dbReference>
<evidence type="ECO:0000256" key="1">
    <source>
        <dbReference type="ARBA" id="ARBA00004167"/>
    </source>
</evidence>
<dbReference type="PANTHER" id="PTHR12812">
    <property type="entry name" value="HEPARAN SULFATE 6-O-SULFOTRANSFERASE 3"/>
    <property type="match status" value="1"/>
</dbReference>
<keyword evidence="4 8" id="KW-1133">Transmembrane helix</keyword>
<evidence type="ECO:0000256" key="7">
    <source>
        <dbReference type="SAM" id="MobiDB-lite"/>
    </source>
</evidence>
<feature type="transmembrane region" description="Helical" evidence="8">
    <location>
        <begin position="816"/>
        <end position="838"/>
    </location>
</feature>
<dbReference type="EMBL" id="BFEA01000064">
    <property type="protein sequence ID" value="GBG65644.1"/>
    <property type="molecule type" value="Genomic_DNA"/>
</dbReference>
<feature type="region of interest" description="Disordered" evidence="7">
    <location>
        <begin position="1"/>
        <end position="49"/>
    </location>
</feature>
<dbReference type="Gramene" id="GBG65644">
    <property type="protein sequence ID" value="GBG65644"/>
    <property type="gene ID" value="CBR_g51944"/>
</dbReference>
<gene>
    <name evidence="9" type="ORF">CBR_g51944</name>
</gene>
<name>A0A388K6G0_CHABU</name>
<evidence type="ECO:0000256" key="5">
    <source>
        <dbReference type="ARBA" id="ARBA00023136"/>
    </source>
</evidence>
<accession>A0A388K6G0</accession>
<feature type="transmembrane region" description="Helical" evidence="8">
    <location>
        <begin position="114"/>
        <end position="132"/>
    </location>
</feature>
<keyword evidence="2" id="KW-0808">Transferase</keyword>
<evidence type="ECO:0000313" key="9">
    <source>
        <dbReference type="EMBL" id="GBG65644.1"/>
    </source>
</evidence>
<keyword evidence="6" id="KW-0325">Glycoprotein</keyword>
<evidence type="ECO:0000256" key="6">
    <source>
        <dbReference type="ARBA" id="ARBA00023180"/>
    </source>
</evidence>
<feature type="region of interest" description="Disordered" evidence="7">
    <location>
        <begin position="727"/>
        <end position="751"/>
    </location>
</feature>